<dbReference type="GO" id="GO:0008854">
    <property type="term" value="F:exodeoxyribonuclease V activity"/>
    <property type="evidence" value="ECO:0007669"/>
    <property type="project" value="InterPro"/>
</dbReference>
<feature type="binding site" evidence="11">
    <location>
        <begin position="231"/>
        <end position="238"/>
    </location>
    <ligand>
        <name>ATP</name>
        <dbReference type="ChEBI" id="CHEBI:30616"/>
    </ligand>
</feature>
<dbReference type="InterPro" id="IPR050534">
    <property type="entry name" value="Coronavir_polyprotein_1ab"/>
</dbReference>
<dbReference type="InterPro" id="IPR041851">
    <property type="entry name" value="RecD_N_sf"/>
</dbReference>
<evidence type="ECO:0000313" key="14">
    <source>
        <dbReference type="EMBL" id="EXJ16722.1"/>
    </source>
</evidence>
<dbReference type="Pfam" id="PF21185">
    <property type="entry name" value="RecD_N"/>
    <property type="match status" value="1"/>
</dbReference>
<dbReference type="PANTHER" id="PTHR43788:SF6">
    <property type="entry name" value="DNA HELICASE B"/>
    <property type="match status" value="1"/>
</dbReference>
<name>W9VKW1_9GAMM</name>
<dbReference type="GO" id="GO:0005524">
    <property type="term" value="F:ATP binding"/>
    <property type="evidence" value="ECO:0007669"/>
    <property type="project" value="UniProtKB-UniRule"/>
</dbReference>
<feature type="domain" description="RecBCD enzyme subunit RecD N-terminal" evidence="13">
    <location>
        <begin position="36"/>
        <end position="156"/>
    </location>
</feature>
<dbReference type="InterPro" id="IPR027785">
    <property type="entry name" value="UvrD-like_helicase_C"/>
</dbReference>
<comment type="subunit">
    <text evidence="11">Heterotrimer of RecB, RecC and RecD. All subunits contribute to DNA-binding.</text>
</comment>
<evidence type="ECO:0000256" key="8">
    <source>
        <dbReference type="ARBA" id="ARBA00023125"/>
    </source>
</evidence>
<dbReference type="Gene3D" id="1.10.10.1020">
    <property type="entry name" value="RecBCD complex, subunit RecD, N-terminal domain"/>
    <property type="match status" value="1"/>
</dbReference>
<keyword evidence="8 11" id="KW-0238">DNA-binding</keyword>
<evidence type="ECO:0000256" key="10">
    <source>
        <dbReference type="ARBA" id="ARBA00023235"/>
    </source>
</evidence>
<evidence type="ECO:0000256" key="7">
    <source>
        <dbReference type="ARBA" id="ARBA00022840"/>
    </source>
</evidence>
<keyword evidence="4 11" id="KW-0378">Hydrolase</keyword>
<dbReference type="HAMAP" id="MF_01487">
    <property type="entry name" value="RecD"/>
    <property type="match status" value="1"/>
</dbReference>
<dbReference type="GO" id="GO:0000724">
    <property type="term" value="P:double-strand break repair via homologous recombination"/>
    <property type="evidence" value="ECO:0007669"/>
    <property type="project" value="UniProtKB-UniRule"/>
</dbReference>
<sequence length="728" mass="79194">MQTDKETLDREGGNAERDGVMNAEDLFERLETWVDAGGMRALDLALARFVHDRGGETDPAVLLAVALTSERNAHGHVCLDLVGTLQRPDLVLGGPRTDSVEAGEARRALSGLLATLRIRDWLARLSASPAIQYMPDPLQTDETGDMDEPPPLVLQGTPDRPLLYLRRYWLDEQRIRSGIERRLATVVDLPLDRVRDLLDRLFPAESGARLDPWQKIACALAARNTFAVITGGPGTGKTTTVVRLLALLQGLAMGRGETPLRIRLAAPTGKAAARLNASIAGQVAGLPLDALSEGERIRAEIPTQVTTLHRLLGPVPDSRHFRHHAGNPLPADLVVVDEASMVDVEMMAALLAALRPETRLVLLGDKDQLASVEAGAVLGDLCQRAREAHYRPETADWLRDVTGHPIPSIHLDPDGRPLDQAIVMLRRSYRFSPEGGIGALAELVNTSLPDRRSAAERLSALDALFARRQPEADGPLGRIEAIRLRDAEDADFDRLARDGYADYLRRMRDDDPGERASREALDAWAAAVLEAHGRFQLLTALRRGAWGVEGLNRRLIGVLSAGPEPLLRPHAGPSPRLGGTTEGWFAGRPVMVTRNDYGLRLMNGDIGIALEVPVRQSDGGVRRVLRVAFPSGDGSGAIRWILPSRLASVETVLAMTVHKSQGSEFVHTALVLPDAPNPVLTRELLYTGITRARERFTLLYQEPQVLADALSRGVERVSGLSLTPAAGE</sequence>
<dbReference type="STRING" id="1249627.D779_3399"/>
<dbReference type="PATRIC" id="fig|1249627.3.peg.543"/>
<keyword evidence="3 11" id="KW-0227">DNA damage</keyword>
<dbReference type="SUPFAM" id="SSF52540">
    <property type="entry name" value="P-loop containing nucleoside triphosphate hydrolases"/>
    <property type="match status" value="1"/>
</dbReference>
<comment type="miscellaneous">
    <text evidence="11">In the RecBCD complex, RecB has a slow 3'-5' helicase, an exonuclease activity and loads RecA onto ssDNA, RecD has a fast 5'-3' helicase activity, while RecC stimulates the ATPase and processivity of the RecB helicase and contributes to recognition of the Chi site.</text>
</comment>
<evidence type="ECO:0000259" key="13">
    <source>
        <dbReference type="Pfam" id="PF21185"/>
    </source>
</evidence>
<evidence type="ECO:0000259" key="12">
    <source>
        <dbReference type="Pfam" id="PF13538"/>
    </source>
</evidence>
<organism evidence="14 15">
    <name type="scientific">Imhoffiella purpurea</name>
    <dbReference type="NCBI Taxonomy" id="1249627"/>
    <lineage>
        <taxon>Bacteria</taxon>
        <taxon>Pseudomonadati</taxon>
        <taxon>Pseudomonadota</taxon>
        <taxon>Gammaproteobacteria</taxon>
        <taxon>Chromatiales</taxon>
        <taxon>Chromatiaceae</taxon>
        <taxon>Imhoffiella</taxon>
    </lineage>
</organism>
<dbReference type="EMBL" id="AONC01000006">
    <property type="protein sequence ID" value="EXJ16722.1"/>
    <property type="molecule type" value="Genomic_DNA"/>
</dbReference>
<evidence type="ECO:0000313" key="15">
    <source>
        <dbReference type="Proteomes" id="UP000019460"/>
    </source>
</evidence>
<dbReference type="CDD" id="cd17933">
    <property type="entry name" value="DEXSc_RecD-like"/>
    <property type="match status" value="1"/>
</dbReference>
<dbReference type="PANTHER" id="PTHR43788">
    <property type="entry name" value="DNA2/NAM7 HELICASE FAMILY MEMBER"/>
    <property type="match status" value="1"/>
</dbReference>
<keyword evidence="1 11" id="KW-0540">Nuclease</keyword>
<feature type="domain" description="UvrD-like helicase C-terminal" evidence="12">
    <location>
        <begin position="652"/>
        <end position="698"/>
    </location>
</feature>
<comment type="caution">
    <text evidence="14">The sequence shown here is derived from an EMBL/GenBank/DDBJ whole genome shotgun (WGS) entry which is preliminary data.</text>
</comment>
<evidence type="ECO:0000256" key="2">
    <source>
        <dbReference type="ARBA" id="ARBA00022741"/>
    </source>
</evidence>
<comment type="function">
    <text evidence="11">A helicase/nuclease that prepares dsDNA breaks (DSB) for recombinational DNA repair. Binds to DSBs and unwinds DNA via a highly rapid and processive ATP-dependent bidirectional helicase activity. Unwinds dsDNA until it encounters a Chi (crossover hotspot instigator) sequence from the 3' direction. Cuts ssDNA a few nucleotides 3' to the Chi site. The properties and activities of the enzyme are changed at Chi. The Chi-altered holoenzyme produces a long 3'-ssDNA overhang and facilitates RecA-binding to the ssDNA for homologous DNA recombination and repair. Holoenzyme degrades any linearized DNA that is unable to undergo homologous recombination. In the holoenzyme this subunit has ssDNA-dependent ATPase and 5'-3' helicase activity. When added to pre-assembled RecBC greatly stimulates nuclease activity and augments holoenzyme processivity. Negatively regulates the RecA-loading ability of RecBCD.</text>
</comment>
<keyword evidence="15" id="KW-1185">Reference proteome</keyword>
<evidence type="ECO:0000256" key="9">
    <source>
        <dbReference type="ARBA" id="ARBA00023204"/>
    </source>
</evidence>
<dbReference type="GO" id="GO:0017116">
    <property type="term" value="F:single-stranded DNA helicase activity"/>
    <property type="evidence" value="ECO:0007669"/>
    <property type="project" value="TreeGrafter"/>
</dbReference>
<dbReference type="eggNOG" id="COG0507">
    <property type="taxonomic scope" value="Bacteria"/>
</dbReference>
<dbReference type="AlphaFoldDB" id="W9VKW1"/>
<keyword evidence="6 11" id="KW-0269">Exonuclease</keyword>
<dbReference type="Proteomes" id="UP000019460">
    <property type="component" value="Unassembled WGS sequence"/>
</dbReference>
<keyword evidence="5 11" id="KW-0347">Helicase</keyword>
<dbReference type="GO" id="GO:0003677">
    <property type="term" value="F:DNA binding"/>
    <property type="evidence" value="ECO:0007669"/>
    <property type="project" value="UniProtKB-UniRule"/>
</dbReference>
<evidence type="ECO:0000256" key="5">
    <source>
        <dbReference type="ARBA" id="ARBA00022806"/>
    </source>
</evidence>
<keyword evidence="7 11" id="KW-0067">ATP-binding</keyword>
<dbReference type="CDD" id="cd18809">
    <property type="entry name" value="SF1_C_RecD"/>
    <property type="match status" value="1"/>
</dbReference>
<keyword evidence="2 11" id="KW-0547">Nucleotide-binding</keyword>
<comment type="catalytic activity">
    <reaction evidence="11">
        <text>ATP + H2O = ADP + phosphate + H(+)</text>
        <dbReference type="Rhea" id="RHEA:13065"/>
        <dbReference type="ChEBI" id="CHEBI:15377"/>
        <dbReference type="ChEBI" id="CHEBI:15378"/>
        <dbReference type="ChEBI" id="CHEBI:30616"/>
        <dbReference type="ChEBI" id="CHEBI:43474"/>
        <dbReference type="ChEBI" id="CHEBI:456216"/>
        <dbReference type="EC" id="5.6.2.3"/>
    </reaction>
</comment>
<dbReference type="InterPro" id="IPR006344">
    <property type="entry name" value="RecD"/>
</dbReference>
<dbReference type="Gene3D" id="3.40.50.300">
    <property type="entry name" value="P-loop containing nucleotide triphosphate hydrolases"/>
    <property type="match status" value="3"/>
</dbReference>
<dbReference type="InterPro" id="IPR049550">
    <property type="entry name" value="RecD_N"/>
</dbReference>
<comment type="similarity">
    <text evidence="11">Belongs to the RecD family.</text>
</comment>
<evidence type="ECO:0000256" key="4">
    <source>
        <dbReference type="ARBA" id="ARBA00022801"/>
    </source>
</evidence>
<evidence type="ECO:0000256" key="3">
    <source>
        <dbReference type="ARBA" id="ARBA00022763"/>
    </source>
</evidence>
<dbReference type="InterPro" id="IPR027417">
    <property type="entry name" value="P-loop_NTPase"/>
</dbReference>
<keyword evidence="9 11" id="KW-0234">DNA repair</keyword>
<dbReference type="Pfam" id="PF13538">
    <property type="entry name" value="UvrD_C_2"/>
    <property type="match status" value="1"/>
</dbReference>
<dbReference type="Pfam" id="PF13245">
    <property type="entry name" value="AAA_19"/>
    <property type="match status" value="1"/>
</dbReference>
<evidence type="ECO:0000256" key="11">
    <source>
        <dbReference type="HAMAP-Rule" id="MF_01487"/>
    </source>
</evidence>
<keyword evidence="10 11" id="KW-0413">Isomerase</keyword>
<reference evidence="14 15" key="1">
    <citation type="submission" date="2012-11" db="EMBL/GenBank/DDBJ databases">
        <title>Genome assembly of Thiorhodococcus sp. AK35.</title>
        <authorList>
            <person name="Nupur N."/>
            <person name="Khatri I."/>
            <person name="Subramanian S."/>
            <person name="Pinnaka A."/>
        </authorList>
    </citation>
    <scope>NUCLEOTIDE SEQUENCE [LARGE SCALE GENOMIC DNA]</scope>
    <source>
        <strain evidence="14 15">AK35</strain>
    </source>
</reference>
<dbReference type="GO" id="GO:0009338">
    <property type="term" value="C:exodeoxyribonuclease V complex"/>
    <property type="evidence" value="ECO:0007669"/>
    <property type="project" value="InterPro"/>
</dbReference>
<evidence type="ECO:0000256" key="1">
    <source>
        <dbReference type="ARBA" id="ARBA00022722"/>
    </source>
</evidence>
<evidence type="ECO:0000256" key="6">
    <source>
        <dbReference type="ARBA" id="ARBA00022839"/>
    </source>
</evidence>
<protein>
    <recommendedName>
        <fullName evidence="11">RecBCD enzyme subunit RecD</fullName>
        <ecNumber evidence="11">5.6.2.3</ecNumber>
    </recommendedName>
    <alternativeName>
        <fullName evidence="11">DNA 5'-3' helicase subunit RecD</fullName>
    </alternativeName>
    <alternativeName>
        <fullName evidence="11">Exonuclease V subunit RecD</fullName>
        <shortName evidence="11">ExoV subunit RecD</shortName>
    </alternativeName>
    <alternativeName>
        <fullName evidence="11">Helicase/nuclease RecBCD subunit RecD</fullName>
    </alternativeName>
</protein>
<dbReference type="NCBIfam" id="TIGR01447">
    <property type="entry name" value="recD"/>
    <property type="match status" value="1"/>
</dbReference>
<dbReference type="RefSeq" id="WP_232424047.1">
    <property type="nucleotide sequence ID" value="NZ_AONC01000006.1"/>
</dbReference>
<accession>W9VKW1</accession>
<dbReference type="GO" id="GO:0043139">
    <property type="term" value="F:5'-3' DNA helicase activity"/>
    <property type="evidence" value="ECO:0007669"/>
    <property type="project" value="UniProtKB-UniRule"/>
</dbReference>
<proteinExistence type="inferred from homology"/>
<gene>
    <name evidence="11" type="primary">recD</name>
    <name evidence="14" type="ORF">D779_3399</name>
</gene>
<dbReference type="GO" id="GO:0016887">
    <property type="term" value="F:ATP hydrolysis activity"/>
    <property type="evidence" value="ECO:0007669"/>
    <property type="project" value="RHEA"/>
</dbReference>
<dbReference type="EC" id="5.6.2.3" evidence="11"/>